<comment type="caution">
    <text evidence="1">The sequence shown here is derived from an EMBL/GenBank/DDBJ whole genome shotgun (WGS) entry which is preliminary data.</text>
</comment>
<sequence length="263" mass="29387">MPPLTDLEIERLASDIQKTLLATRFACSSLMRITGGSTSYTFRGLLQMPLAVFDRKPTTTVIVKKATDHAAINTDFALDSSRSRHGSGLTYFPTYEDEMLRALQYSKLNVKADPIPVTVPKIIYYDPRARVQVIEDLQPAVDLASILTGKAKVNVQEYATVGIDIGNWLRRFHIWTQGPTQTGLRRTIALNTSSQDLKWRTTYDTIVETVKAFPAISQENMGILQAVRARALNEHEQHAQLSSDDSLFGKDCGLVHADFWTGK</sequence>
<accession>A0ABR3RWQ2</accession>
<name>A0ABR3RWQ2_9PLEO</name>
<evidence type="ECO:0000313" key="1">
    <source>
        <dbReference type="EMBL" id="KAL1608866.1"/>
    </source>
</evidence>
<keyword evidence="2" id="KW-1185">Reference proteome</keyword>
<dbReference type="SUPFAM" id="SSF56112">
    <property type="entry name" value="Protein kinase-like (PK-like)"/>
    <property type="match status" value="1"/>
</dbReference>
<gene>
    <name evidence="1" type="ORF">SLS59_002057</name>
</gene>
<evidence type="ECO:0000313" key="2">
    <source>
        <dbReference type="Proteomes" id="UP001521222"/>
    </source>
</evidence>
<dbReference type="Gene3D" id="3.30.200.20">
    <property type="entry name" value="Phosphorylase Kinase, domain 1"/>
    <property type="match status" value="1"/>
</dbReference>
<proteinExistence type="predicted"/>
<reference evidence="1 2" key="1">
    <citation type="submission" date="2024-02" db="EMBL/GenBank/DDBJ databases">
        <title>De novo assembly and annotation of 12 fungi associated with fruit tree decline syndrome in Ontario, Canada.</title>
        <authorList>
            <person name="Sulman M."/>
            <person name="Ellouze W."/>
            <person name="Ilyukhin E."/>
        </authorList>
    </citation>
    <scope>NUCLEOTIDE SEQUENCE [LARGE SCALE GENOMIC DNA]</scope>
    <source>
        <strain evidence="1 2">M97-236</strain>
    </source>
</reference>
<evidence type="ECO:0008006" key="3">
    <source>
        <dbReference type="Google" id="ProtNLM"/>
    </source>
</evidence>
<dbReference type="Proteomes" id="UP001521222">
    <property type="component" value="Unassembled WGS sequence"/>
</dbReference>
<organism evidence="1 2">
    <name type="scientific">Nothophoma quercina</name>
    <dbReference type="NCBI Taxonomy" id="749835"/>
    <lineage>
        <taxon>Eukaryota</taxon>
        <taxon>Fungi</taxon>
        <taxon>Dikarya</taxon>
        <taxon>Ascomycota</taxon>
        <taxon>Pezizomycotina</taxon>
        <taxon>Dothideomycetes</taxon>
        <taxon>Pleosporomycetidae</taxon>
        <taxon>Pleosporales</taxon>
        <taxon>Pleosporineae</taxon>
        <taxon>Didymellaceae</taxon>
        <taxon>Nothophoma</taxon>
    </lineage>
</organism>
<dbReference type="EMBL" id="JAKIXB020000005">
    <property type="protein sequence ID" value="KAL1608866.1"/>
    <property type="molecule type" value="Genomic_DNA"/>
</dbReference>
<protein>
    <recommendedName>
        <fullName evidence="3">Aminoglycoside phosphotransferase domain-containing protein</fullName>
    </recommendedName>
</protein>
<dbReference type="InterPro" id="IPR011009">
    <property type="entry name" value="Kinase-like_dom_sf"/>
</dbReference>